<name>A0A0A1TIZ9_9HYPO</name>
<feature type="compositionally biased region" description="Basic and acidic residues" evidence="5">
    <location>
        <begin position="7"/>
        <end position="20"/>
    </location>
</feature>
<feature type="region of interest" description="Disordered" evidence="5">
    <location>
        <begin position="1"/>
        <end position="20"/>
    </location>
</feature>
<evidence type="ECO:0000313" key="7">
    <source>
        <dbReference type="Proteomes" id="UP000039046"/>
    </source>
</evidence>
<evidence type="ECO:0000256" key="4">
    <source>
        <dbReference type="RuleBase" id="RU367098"/>
    </source>
</evidence>
<dbReference type="GO" id="GO:0016020">
    <property type="term" value="C:membrane"/>
    <property type="evidence" value="ECO:0007669"/>
    <property type="project" value="UniProtKB-SubCell"/>
</dbReference>
<comment type="subcellular location">
    <subcellularLocation>
        <location evidence="4">Membrane</location>
        <topology evidence="4">Multi-pass membrane protein</topology>
    </subcellularLocation>
</comment>
<dbReference type="HOGENOM" id="CLU_084856_0_0_1"/>
<sequence length="286" mass="30568">MALVSGDRNRDAIASRAQDSKKKISTTTLVFSHTPPANSRRASSSCHCRYINAATMLAQLLRALILPDEASPSSSTATTTTTAPSSSSSSLPPTTSTSPAAAAPKQHAPLSLPPTTPLQLPSSHQPAMTPLQRQIKQLSLFFAGAGFMAASVLVTRRAVIRRQRESIPRFFHASNDMAAAALDSGDKSMLAVQAFGLATLNVTAFGVLMTGGMAWACDLCSLGELRERTQAALHRETGQGLLNPEDEKQVEEMMESLMQKMGMEVPKREDLQKELSAASKSISDKK</sequence>
<dbReference type="Proteomes" id="UP000039046">
    <property type="component" value="Unassembled WGS sequence"/>
</dbReference>
<dbReference type="PANTHER" id="PTHR39136:SF1">
    <property type="entry name" value="ALTERED INHERITANCE OF MITOCHONDRIA PROTEIN 11"/>
    <property type="match status" value="1"/>
</dbReference>
<feature type="region of interest" description="Disordered" evidence="5">
    <location>
        <begin position="70"/>
        <end position="128"/>
    </location>
</feature>
<keyword evidence="2 4" id="KW-1133">Transmembrane helix</keyword>
<keyword evidence="3 4" id="KW-0472">Membrane</keyword>
<keyword evidence="7" id="KW-1185">Reference proteome</keyword>
<dbReference type="EMBL" id="CDHN01000003">
    <property type="protein sequence ID" value="CEJ90610.1"/>
    <property type="molecule type" value="Genomic_DNA"/>
</dbReference>
<dbReference type="GO" id="GO:0005739">
    <property type="term" value="C:mitochondrion"/>
    <property type="evidence" value="ECO:0007669"/>
    <property type="project" value="TreeGrafter"/>
</dbReference>
<gene>
    <name evidence="4" type="primary">AIM11</name>
    <name evidence="6" type="ORF">VHEMI06379</name>
</gene>
<protein>
    <recommendedName>
        <fullName evidence="4">Altered inheritance of mitochondria protein 11</fullName>
    </recommendedName>
</protein>
<dbReference type="PANTHER" id="PTHR39136">
    <property type="entry name" value="ALTERED INHERITANCE OF MITOCHONDRIA PROTEIN 11"/>
    <property type="match status" value="1"/>
</dbReference>
<evidence type="ECO:0000256" key="1">
    <source>
        <dbReference type="ARBA" id="ARBA00022692"/>
    </source>
</evidence>
<evidence type="ECO:0000256" key="3">
    <source>
        <dbReference type="ARBA" id="ARBA00023136"/>
    </source>
</evidence>
<reference evidence="6 7" key="1">
    <citation type="journal article" date="2015" name="Genome Announc.">
        <title>Draft Genome Sequence and Gene Annotation of the Entomopathogenic Fungus Verticillium hemipterigenum.</title>
        <authorList>
            <person name="Horn F."/>
            <person name="Habel A."/>
            <person name="Scharf D.H."/>
            <person name="Dworschak J."/>
            <person name="Brakhage A.A."/>
            <person name="Guthke R."/>
            <person name="Hertweck C."/>
            <person name="Linde J."/>
        </authorList>
    </citation>
    <scope>NUCLEOTIDE SEQUENCE [LARGE SCALE GENOMIC DNA]</scope>
</reference>
<comment type="similarity">
    <text evidence="4">Belongs to the AIM11 family.</text>
</comment>
<proteinExistence type="inferred from homology"/>
<evidence type="ECO:0000256" key="2">
    <source>
        <dbReference type="ARBA" id="ARBA00022989"/>
    </source>
</evidence>
<dbReference type="InterPro" id="IPR038814">
    <property type="entry name" value="AIM11"/>
</dbReference>
<evidence type="ECO:0000256" key="5">
    <source>
        <dbReference type="SAM" id="MobiDB-lite"/>
    </source>
</evidence>
<keyword evidence="1 4" id="KW-0812">Transmembrane</keyword>
<dbReference type="AlphaFoldDB" id="A0A0A1TIZ9"/>
<feature type="transmembrane region" description="Helical" evidence="4">
    <location>
        <begin position="194"/>
        <end position="216"/>
    </location>
</feature>
<feature type="compositionally biased region" description="Low complexity" evidence="5">
    <location>
        <begin position="70"/>
        <end position="104"/>
    </location>
</feature>
<feature type="region of interest" description="Disordered" evidence="5">
    <location>
        <begin position="264"/>
        <end position="286"/>
    </location>
</feature>
<feature type="transmembrane region" description="Helical" evidence="4">
    <location>
        <begin position="138"/>
        <end position="159"/>
    </location>
</feature>
<dbReference type="STRING" id="1531966.A0A0A1TIZ9"/>
<evidence type="ECO:0000313" key="6">
    <source>
        <dbReference type="EMBL" id="CEJ90610.1"/>
    </source>
</evidence>
<organism evidence="6 7">
    <name type="scientific">[Torrubiella] hemipterigena</name>
    <dbReference type="NCBI Taxonomy" id="1531966"/>
    <lineage>
        <taxon>Eukaryota</taxon>
        <taxon>Fungi</taxon>
        <taxon>Dikarya</taxon>
        <taxon>Ascomycota</taxon>
        <taxon>Pezizomycotina</taxon>
        <taxon>Sordariomycetes</taxon>
        <taxon>Hypocreomycetidae</taxon>
        <taxon>Hypocreales</taxon>
        <taxon>Clavicipitaceae</taxon>
        <taxon>Clavicipitaceae incertae sedis</taxon>
        <taxon>'Torrubiella' clade</taxon>
    </lineage>
</organism>
<accession>A0A0A1TIZ9</accession>
<dbReference type="OrthoDB" id="3558022at2759"/>